<comment type="caution">
    <text evidence="1">The sequence shown here is derived from an EMBL/GenBank/DDBJ whole genome shotgun (WGS) entry which is preliminary data.</text>
</comment>
<proteinExistence type="predicted"/>
<dbReference type="AlphaFoldDB" id="A0A7W7MBL7"/>
<evidence type="ECO:0000313" key="1">
    <source>
        <dbReference type="EMBL" id="MBB4744166.1"/>
    </source>
</evidence>
<keyword evidence="2" id="KW-1185">Reference proteome</keyword>
<protein>
    <submittedName>
        <fullName evidence="1">Uncharacterized protein</fullName>
    </submittedName>
</protein>
<reference evidence="1 2" key="1">
    <citation type="submission" date="2020-08" db="EMBL/GenBank/DDBJ databases">
        <title>Sequencing the genomes of 1000 actinobacteria strains.</title>
        <authorList>
            <person name="Klenk H.-P."/>
        </authorList>
    </citation>
    <scope>NUCLEOTIDE SEQUENCE [LARGE SCALE GENOMIC DNA]</scope>
    <source>
        <strain evidence="1 2">DSM 45809</strain>
    </source>
</reference>
<dbReference type="Proteomes" id="UP000546162">
    <property type="component" value="Unassembled WGS sequence"/>
</dbReference>
<dbReference type="PROSITE" id="PS51257">
    <property type="entry name" value="PROKAR_LIPOPROTEIN"/>
    <property type="match status" value="1"/>
</dbReference>
<dbReference type="RefSeq" id="WP_185044363.1">
    <property type="nucleotide sequence ID" value="NZ_BAABFG010000005.1"/>
</dbReference>
<gene>
    <name evidence="1" type="ORF">BJY16_007625</name>
</gene>
<name>A0A7W7MBL7_9ACTN</name>
<evidence type="ECO:0000313" key="2">
    <source>
        <dbReference type="Proteomes" id="UP000546162"/>
    </source>
</evidence>
<sequence length="203" mass="21086">MSGNRAAVAMISALLLAGCADQSARPDQPATGGTSPAAGCGLATAPPAGTTLRGADVGPDDNVTVSRFVVLPAERCDGVAVQPDRCDTFPWTGENDLYALGGRAWLSVTLGGVREQVVLYAPDSSFAATYQQAADSCGFTTLTVLNGRPVTLQRARDGISEIVYLTARSVIWLSSVDPAIGAPELIRLASLAEDRSRTLTYPS</sequence>
<dbReference type="EMBL" id="JACHNB010000001">
    <property type="protein sequence ID" value="MBB4744166.1"/>
    <property type="molecule type" value="Genomic_DNA"/>
</dbReference>
<accession>A0A7W7MBL7</accession>
<organism evidence="1 2">
    <name type="scientific">Actinoplanes octamycinicus</name>
    <dbReference type="NCBI Taxonomy" id="135948"/>
    <lineage>
        <taxon>Bacteria</taxon>
        <taxon>Bacillati</taxon>
        <taxon>Actinomycetota</taxon>
        <taxon>Actinomycetes</taxon>
        <taxon>Micromonosporales</taxon>
        <taxon>Micromonosporaceae</taxon>
        <taxon>Actinoplanes</taxon>
    </lineage>
</organism>